<evidence type="ECO:0000256" key="2">
    <source>
        <dbReference type="ARBA" id="ARBA00022553"/>
    </source>
</evidence>
<dbReference type="AlphaFoldDB" id="A0AA37WSH3"/>
<dbReference type="InterPro" id="IPR014774">
    <property type="entry name" value="KaiC-like_dom"/>
</dbReference>
<dbReference type="Proteomes" id="UP001157440">
    <property type="component" value="Unassembled WGS sequence"/>
</dbReference>
<evidence type="ECO:0000259" key="8">
    <source>
        <dbReference type="PROSITE" id="PS51146"/>
    </source>
</evidence>
<gene>
    <name evidence="9" type="ORF">GCM10007890_12350</name>
</gene>
<dbReference type="InterPro" id="IPR027417">
    <property type="entry name" value="P-loop_NTPase"/>
</dbReference>
<dbReference type="SMART" id="SM00382">
    <property type="entry name" value="AAA"/>
    <property type="match status" value="2"/>
</dbReference>
<protein>
    <recommendedName>
        <fullName evidence="1">non-specific serine/threonine protein kinase</fullName>
        <ecNumber evidence="1">2.7.11.1</ecNumber>
    </recommendedName>
</protein>
<evidence type="ECO:0000313" key="9">
    <source>
        <dbReference type="EMBL" id="GLS69223.1"/>
    </source>
</evidence>
<evidence type="ECO:0000313" key="10">
    <source>
        <dbReference type="Proteomes" id="UP001157440"/>
    </source>
</evidence>
<dbReference type="InterPro" id="IPR003593">
    <property type="entry name" value="AAA+_ATPase"/>
</dbReference>
<dbReference type="GO" id="GO:0005524">
    <property type="term" value="F:ATP binding"/>
    <property type="evidence" value="ECO:0007669"/>
    <property type="project" value="InterPro"/>
</dbReference>
<feature type="compositionally biased region" description="Basic and acidic residues" evidence="7">
    <location>
        <begin position="1"/>
        <end position="21"/>
    </location>
</feature>
<dbReference type="InterPro" id="IPR051347">
    <property type="entry name" value="Circadian_clock_KaiC-rel"/>
</dbReference>
<dbReference type="CDD" id="cd19488">
    <property type="entry name" value="KaiC-like_N"/>
    <property type="match status" value="1"/>
</dbReference>
<accession>A0AA37WSH3</accession>
<sequence>MRLSAPEEPRHESRPQHLPARERHRAVHAPPEFVYERVPSIDDGTERGAPVTEDDAAPVSTGLVGLDHILDGGYAARRSHLIEGRPGSGKTTLAMQFLLEGAKRGEGCLYITLSESRRELLNVAERHGWSLDGIEICELVAPELSLDPNLQQTLVHTSDLELGETVRMAIAEIERAKPDRVVFDSLSEIRLLSQGSLRYRRQVHALRSFLLIQNITALLLDDLAAEEDDLNLHSLSHAVIRLEQLAPLYGGERRRLRVIKMRGTPFRGGYHDYIIRRGGLTVFPRLVAAEHLGTFPDAQCGTGSAELDQLLGGGLDRGTSTMLIGPSGVGKSTVALTSVTAAIARGEKALMLSFDETTSVLRKRASGLSMPIDDAVASGALQVEQIDPAEVSPGELADIVQNAVEHRGVTLVVIDSLTGYHNAMPEENYLLLQMHELLTYLNQQGVITLLVLAQHGMIGAMSTSVDLTYLSDTILLFRAFEAEGRLRRAISVVKKRTGSHEDTIRELRIDSQGIRVGEPLSAFRGVMTGVPTFEGERSSLLRTRGA</sequence>
<dbReference type="InterPro" id="IPR010624">
    <property type="entry name" value="KaiC_dom"/>
</dbReference>
<dbReference type="Gene3D" id="3.40.50.300">
    <property type="entry name" value="P-loop containing nucleotide triphosphate hydrolases"/>
    <property type="match status" value="2"/>
</dbReference>
<organism evidence="9 10">
    <name type="scientific">Methylobacterium tardum</name>
    <dbReference type="NCBI Taxonomy" id="374432"/>
    <lineage>
        <taxon>Bacteria</taxon>
        <taxon>Pseudomonadati</taxon>
        <taxon>Pseudomonadota</taxon>
        <taxon>Alphaproteobacteria</taxon>
        <taxon>Hyphomicrobiales</taxon>
        <taxon>Methylobacteriaceae</taxon>
        <taxon>Methylobacterium</taxon>
    </lineage>
</organism>
<evidence type="ECO:0000256" key="7">
    <source>
        <dbReference type="SAM" id="MobiDB-lite"/>
    </source>
</evidence>
<keyword evidence="5" id="KW-0418">Kinase</keyword>
<name>A0AA37WSH3_9HYPH</name>
<keyword evidence="2" id="KW-0597">Phosphoprotein</keyword>
<evidence type="ECO:0000256" key="6">
    <source>
        <dbReference type="ARBA" id="ARBA00022801"/>
    </source>
</evidence>
<dbReference type="GO" id="GO:0016787">
    <property type="term" value="F:hydrolase activity"/>
    <property type="evidence" value="ECO:0007669"/>
    <property type="project" value="UniProtKB-KW"/>
</dbReference>
<feature type="domain" description="KaiC" evidence="8">
    <location>
        <begin position="57"/>
        <end position="296"/>
    </location>
</feature>
<dbReference type="Pfam" id="PF06745">
    <property type="entry name" value="ATPase"/>
    <property type="match status" value="2"/>
</dbReference>
<dbReference type="PRINTS" id="PR01874">
    <property type="entry name" value="DNAREPAIRADA"/>
</dbReference>
<dbReference type="SUPFAM" id="SSF52540">
    <property type="entry name" value="P-loop containing nucleoside triphosphate hydrolases"/>
    <property type="match status" value="2"/>
</dbReference>
<dbReference type="PROSITE" id="PS51146">
    <property type="entry name" value="KAIC"/>
    <property type="match status" value="2"/>
</dbReference>
<keyword evidence="4" id="KW-0677">Repeat</keyword>
<dbReference type="EMBL" id="BSPL01000010">
    <property type="protein sequence ID" value="GLS69223.1"/>
    <property type="molecule type" value="Genomic_DNA"/>
</dbReference>
<dbReference type="GO" id="GO:0004674">
    <property type="term" value="F:protein serine/threonine kinase activity"/>
    <property type="evidence" value="ECO:0007669"/>
    <property type="project" value="UniProtKB-EC"/>
</dbReference>
<keyword evidence="3" id="KW-0808">Transferase</keyword>
<feature type="region of interest" description="Disordered" evidence="7">
    <location>
        <begin position="1"/>
        <end position="29"/>
    </location>
</feature>
<keyword evidence="10" id="KW-1185">Reference proteome</keyword>
<feature type="domain" description="KaiC" evidence="8">
    <location>
        <begin position="298"/>
        <end position="530"/>
    </location>
</feature>
<keyword evidence="6" id="KW-0378">Hydrolase</keyword>
<comment type="caution">
    <text evidence="9">The sequence shown here is derived from an EMBL/GenBank/DDBJ whole genome shotgun (WGS) entry which is preliminary data.</text>
</comment>
<dbReference type="PIRSF" id="PIRSF039117">
    <property type="entry name" value="KaiC"/>
    <property type="match status" value="1"/>
</dbReference>
<dbReference type="EC" id="2.7.11.1" evidence="1"/>
<dbReference type="InterPro" id="IPR030665">
    <property type="entry name" value="KaiC"/>
</dbReference>
<proteinExistence type="predicted"/>
<evidence type="ECO:0000256" key="5">
    <source>
        <dbReference type="ARBA" id="ARBA00022777"/>
    </source>
</evidence>
<evidence type="ECO:0000256" key="4">
    <source>
        <dbReference type="ARBA" id="ARBA00022737"/>
    </source>
</evidence>
<dbReference type="PANTHER" id="PTHR42926">
    <property type="match status" value="1"/>
</dbReference>
<reference evidence="10" key="1">
    <citation type="journal article" date="2019" name="Int. J. Syst. Evol. Microbiol.">
        <title>The Global Catalogue of Microorganisms (GCM) 10K type strain sequencing project: providing services to taxonomists for standard genome sequencing and annotation.</title>
        <authorList>
            <consortium name="The Broad Institute Genomics Platform"/>
            <consortium name="The Broad Institute Genome Sequencing Center for Infectious Disease"/>
            <person name="Wu L."/>
            <person name="Ma J."/>
        </authorList>
    </citation>
    <scope>NUCLEOTIDE SEQUENCE [LARGE SCALE GENOMIC DNA]</scope>
    <source>
        <strain evidence="10">NBRC 103632</strain>
    </source>
</reference>
<dbReference type="PANTHER" id="PTHR42926:SF1">
    <property type="entry name" value="CIRCADIAN CLOCK OSCILLATOR PROTEIN KAIC 1"/>
    <property type="match status" value="1"/>
</dbReference>
<evidence type="ECO:0000256" key="1">
    <source>
        <dbReference type="ARBA" id="ARBA00012513"/>
    </source>
</evidence>
<evidence type="ECO:0000256" key="3">
    <source>
        <dbReference type="ARBA" id="ARBA00022679"/>
    </source>
</evidence>